<dbReference type="PANTHER" id="PTHR22741:SF10">
    <property type="entry name" value="COILED-COIL DOMAIN-CONTAINING PROTEIN CG32809"/>
    <property type="match status" value="1"/>
</dbReference>
<dbReference type="InterPro" id="IPR022782">
    <property type="entry name" value="AIP3-like_C"/>
</dbReference>
<feature type="region of interest" description="Disordered" evidence="2">
    <location>
        <begin position="1102"/>
        <end position="1183"/>
    </location>
</feature>
<keyword evidence="5" id="KW-1185">Reference proteome</keyword>
<feature type="compositionally biased region" description="Polar residues" evidence="2">
    <location>
        <begin position="201"/>
        <end position="232"/>
    </location>
</feature>
<feature type="compositionally biased region" description="Low complexity" evidence="2">
    <location>
        <begin position="539"/>
        <end position="553"/>
    </location>
</feature>
<dbReference type="PANTHER" id="PTHR22741">
    <property type="entry name" value="P140CAP/SNIP-RELATED"/>
    <property type="match status" value="1"/>
</dbReference>
<accession>A0A812B9P7</accession>
<reference evidence="4" key="1">
    <citation type="submission" date="2021-01" db="EMBL/GenBank/DDBJ databases">
        <authorList>
            <person name="Li R."/>
            <person name="Bekaert M."/>
        </authorList>
    </citation>
    <scope>NUCLEOTIDE SEQUENCE</scope>
    <source>
        <strain evidence="4">Farmed</strain>
    </source>
</reference>
<name>A0A812B9P7_ACAPH</name>
<dbReference type="Proteomes" id="UP000597762">
    <property type="component" value="Unassembled WGS sequence"/>
</dbReference>
<feature type="domain" description="Actin interacting protein 3-like C-terminal" evidence="3">
    <location>
        <begin position="520"/>
        <end position="760"/>
    </location>
</feature>
<evidence type="ECO:0000256" key="1">
    <source>
        <dbReference type="ARBA" id="ARBA00023054"/>
    </source>
</evidence>
<feature type="region of interest" description="Disordered" evidence="2">
    <location>
        <begin position="167"/>
        <end position="299"/>
    </location>
</feature>
<feature type="compositionally biased region" description="Polar residues" evidence="2">
    <location>
        <begin position="1275"/>
        <end position="1288"/>
    </location>
</feature>
<dbReference type="Pfam" id="PF03915">
    <property type="entry name" value="AIP3"/>
    <property type="match status" value="2"/>
</dbReference>
<sequence>MNSEKLSIFCAKFFNLETPRPRDERRRTAVVTYNPSLNRSVEYDENGTMSDIDTASAGNFQRGHQLRSSLPIVRSSSSTFERPLGLVFLVYKDETKKAALPNEITTLDTVRALFVRSFPDKVTMQFMESPKNKIYIVDPRTNIYYQLEDLRDIKDRTVLKVHECESDQPQVVKQRPEVRGKTIVPPVQSRSLPANMPVTESPHQQSLGKSKSLPSQSSAAYQQMLSENQSSRMTERPRSTTPTMDVRGQAGIIPRQVANRRYSPERQVTPDRPPLLGTIPENRQLPHGRTTQNGYTISPEISPIPGYNTGYWPLDHPYQHPGFHRGYQYPSVNPANPMYAPPLAEQGVNYMHYPGSSLAQLPLAHPQNYMVKSTRTPSTMTPQRSTPLLNPVDTRDGSKVISPNRHSLTFAPMTPIPGAVPLESTPVNPMQRTQSYRVTTEREPIHEQVRSLTPQPGQDSETKVRMERMEAQLANLTAWVHNTVIPARQHDPSSRASSMHSNSSTVSDSTYTGSAASSLSDIPSAAQHGYQGMVPSQKPQSPMYNNSSSSSNPNQPPIFGPNTRTRMILIKRRLEEIKSDFKNMQLLHQKNTEAGQAMFLDSAKKIMNVLDRVSFTVSIQPVRKQRHDVDTDYSNFIREEQRIDNELTKLENSVEEVRTDVISKHCRVNSTDVEKMALTLSQLSKCIAEQKSRFPTLTEKMKSIMSAEMEIVIQEEKFLKDQPERLDTALRRCKKLTGTLFTLKRLALVQERNPSSTPTKTTQKVLTTALHQSPSPPWPSQRQEAVANSDQSKLEQASTGQLAPGPGQHTQATHNLLPANGIPPHGDSSYSNAGGDGDETSLSNCISDKITKEPGESRMTQLPNSKEGQSVEVGEVKKKAFPLHNVNSLSFPSNPNISGHTQNIVTKPIAKKADITKPLPSSHNFVLSAKKVTGLTEKPNASVLSPGYNIINNNTPNTANNPDNTKASLLALASNKNLARADFFSNMLPSQGYQVINSAQPSTPVTTLDYTVRISPVKTTLFTTPTSTSATFTRGSNRKPTMSTAVAVAEIRPKQPPPTLKKPSHLWKAGNKKQSAITNYAVGEHIIPQTPTAFSPIHSLSNSSNISKLSLSKSPPSSPVLQETGSKKVLNSNPSISAKKVPPPPPPRKSSKHPGVTAESPTDSPVSSKGQKSLGSKEASTINNSPQFVQYTITTHQSKPSMLHLQRNSAPVSPTSVSPISAIGTNQDNSPSKESADSTESFSSSGSQQSVIHKDMSVRQNGINTGKKVRPDPPQRTTSQLTNFTPTASVPPVGKNSPTIFNGVKNIYNHHPLLFFLSLSSKGLQSIELNSFCGSWHRFLANALTKNDFF</sequence>
<feature type="compositionally biased region" description="Polar residues" evidence="2">
    <location>
        <begin position="1199"/>
        <end position="1230"/>
    </location>
</feature>
<feature type="region of interest" description="Disordered" evidence="2">
    <location>
        <begin position="752"/>
        <end position="844"/>
    </location>
</feature>
<feature type="region of interest" description="Disordered" evidence="2">
    <location>
        <begin position="373"/>
        <end position="413"/>
    </location>
</feature>
<feature type="domain" description="Actin interacting protein 3-like C-terminal" evidence="3">
    <location>
        <begin position="88"/>
        <end position="234"/>
    </location>
</feature>
<feature type="compositionally biased region" description="Polar residues" evidence="2">
    <location>
        <begin position="1159"/>
        <end position="1183"/>
    </location>
</feature>
<dbReference type="EMBL" id="CAHIKZ030000447">
    <property type="protein sequence ID" value="CAE1174988.1"/>
    <property type="molecule type" value="Genomic_DNA"/>
</dbReference>
<evidence type="ECO:0000259" key="3">
    <source>
        <dbReference type="Pfam" id="PF03915"/>
    </source>
</evidence>
<feature type="compositionally biased region" description="Polar residues" evidence="2">
    <location>
        <begin position="373"/>
        <end position="388"/>
    </location>
</feature>
<evidence type="ECO:0000256" key="2">
    <source>
        <dbReference type="SAM" id="MobiDB-lite"/>
    </source>
</evidence>
<feature type="compositionally biased region" description="Polar residues" evidence="2">
    <location>
        <begin position="505"/>
        <end position="521"/>
    </location>
</feature>
<evidence type="ECO:0000313" key="4">
    <source>
        <dbReference type="EMBL" id="CAE1174988.1"/>
    </source>
</evidence>
<feature type="compositionally biased region" description="Polar residues" evidence="2">
    <location>
        <begin position="1120"/>
        <end position="1133"/>
    </location>
</feature>
<feature type="region of interest" description="Disordered" evidence="2">
    <location>
        <begin position="437"/>
        <end position="462"/>
    </location>
</feature>
<feature type="compositionally biased region" description="Polar residues" evidence="2">
    <location>
        <begin position="786"/>
        <end position="801"/>
    </location>
</feature>
<feature type="region of interest" description="Disordered" evidence="2">
    <location>
        <begin position="1199"/>
        <end position="1291"/>
    </location>
</feature>
<feature type="compositionally biased region" description="Basic and acidic residues" evidence="2">
    <location>
        <begin position="439"/>
        <end position="449"/>
    </location>
</feature>
<feature type="compositionally biased region" description="Polar residues" evidence="2">
    <location>
        <begin position="450"/>
        <end position="459"/>
    </location>
</feature>
<feature type="compositionally biased region" description="Low complexity" evidence="2">
    <location>
        <begin position="757"/>
        <end position="768"/>
    </location>
</feature>
<evidence type="ECO:0000313" key="5">
    <source>
        <dbReference type="Proteomes" id="UP000597762"/>
    </source>
</evidence>
<feature type="region of interest" description="Disordered" evidence="2">
    <location>
        <begin position="489"/>
        <end position="562"/>
    </location>
</feature>
<protein>
    <submittedName>
        <fullName evidence="4">SRCIN1</fullName>
    </submittedName>
</protein>
<feature type="compositionally biased region" description="Low complexity" evidence="2">
    <location>
        <begin position="1102"/>
        <end position="1115"/>
    </location>
</feature>
<dbReference type="GO" id="GO:0005737">
    <property type="term" value="C:cytoplasm"/>
    <property type="evidence" value="ECO:0007669"/>
    <property type="project" value="TreeGrafter"/>
</dbReference>
<feature type="compositionally biased region" description="Low complexity" evidence="2">
    <location>
        <begin position="1238"/>
        <end position="1250"/>
    </location>
</feature>
<keyword evidence="1" id="KW-0175">Coiled coil</keyword>
<dbReference type="Gene3D" id="1.20.58.1540">
    <property type="entry name" value="Actin interacting protein 3, C-terminal domain"/>
    <property type="match status" value="1"/>
</dbReference>
<organism evidence="4 5">
    <name type="scientific">Acanthosepion pharaonis</name>
    <name type="common">Pharaoh cuttlefish</name>
    <name type="synonym">Sepia pharaonis</name>
    <dbReference type="NCBI Taxonomy" id="158019"/>
    <lineage>
        <taxon>Eukaryota</taxon>
        <taxon>Metazoa</taxon>
        <taxon>Spiralia</taxon>
        <taxon>Lophotrochozoa</taxon>
        <taxon>Mollusca</taxon>
        <taxon>Cephalopoda</taxon>
        <taxon>Coleoidea</taxon>
        <taxon>Decapodiformes</taxon>
        <taxon>Sepiida</taxon>
        <taxon>Sepiina</taxon>
        <taxon>Sepiidae</taxon>
        <taxon>Acanthosepion</taxon>
    </lineage>
</organism>
<proteinExistence type="predicted"/>
<feature type="compositionally biased region" description="Low complexity" evidence="2">
    <location>
        <begin position="494"/>
        <end position="504"/>
    </location>
</feature>
<dbReference type="OrthoDB" id="6022652at2759"/>
<gene>
    <name evidence="4" type="ORF">SPHA_13380</name>
</gene>
<dbReference type="InterPro" id="IPR051825">
    <property type="entry name" value="SRCIN1"/>
</dbReference>
<comment type="caution">
    <text evidence="4">The sequence shown here is derived from an EMBL/GenBank/DDBJ whole genome shotgun (WGS) entry which is preliminary data.</text>
</comment>